<dbReference type="FunFam" id="3.40.50.300:FF:000304">
    <property type="entry name" value="Iron-sulfur cluster carrier protein"/>
    <property type="match status" value="1"/>
</dbReference>
<keyword evidence="12" id="KW-1185">Reference proteome</keyword>
<dbReference type="InterPro" id="IPR027417">
    <property type="entry name" value="P-loop_NTPase"/>
</dbReference>
<comment type="similarity">
    <text evidence="9">Belongs to the Mrp/NBP35 ATP-binding proteins family.</text>
</comment>
<protein>
    <recommendedName>
        <fullName evidence="9">Iron-sulfur cluster carrier protein</fullName>
    </recommendedName>
</protein>
<dbReference type="InterPro" id="IPR044304">
    <property type="entry name" value="NUBPL-like"/>
</dbReference>
<evidence type="ECO:0000256" key="5">
    <source>
        <dbReference type="ARBA" id="ARBA00022801"/>
    </source>
</evidence>
<dbReference type="InterPro" id="IPR019591">
    <property type="entry name" value="Mrp/NBP35_ATP-bd"/>
</dbReference>
<dbReference type="GO" id="GO:0016887">
    <property type="term" value="F:ATP hydrolysis activity"/>
    <property type="evidence" value="ECO:0007669"/>
    <property type="project" value="UniProtKB-UniRule"/>
</dbReference>
<dbReference type="HAMAP" id="MF_02040">
    <property type="entry name" value="Mrp_NBP35"/>
    <property type="match status" value="1"/>
</dbReference>
<dbReference type="RefSeq" id="WP_312745901.1">
    <property type="nucleotide sequence ID" value="NZ_CP116968.1"/>
</dbReference>
<dbReference type="GO" id="GO:0046872">
    <property type="term" value="F:metal ion binding"/>
    <property type="evidence" value="ECO:0007669"/>
    <property type="project" value="UniProtKB-KW"/>
</dbReference>
<evidence type="ECO:0000256" key="4">
    <source>
        <dbReference type="ARBA" id="ARBA00022741"/>
    </source>
</evidence>
<feature type="binding site" evidence="9">
    <location>
        <begin position="34"/>
        <end position="41"/>
    </location>
    <ligand>
        <name>ATP</name>
        <dbReference type="ChEBI" id="CHEBI:30616"/>
    </ligand>
</feature>
<dbReference type="KEGG" id="nneo:PQG83_01380"/>
<dbReference type="EMBL" id="CP116968">
    <property type="protein sequence ID" value="WNM62423.1"/>
    <property type="molecule type" value="Genomic_DNA"/>
</dbReference>
<dbReference type="AlphaFoldDB" id="A0AA96GJ88"/>
<dbReference type="Gene3D" id="3.40.50.300">
    <property type="entry name" value="P-loop containing nucleotide triphosphate hydrolases"/>
    <property type="match status" value="1"/>
</dbReference>
<evidence type="ECO:0000313" key="12">
    <source>
        <dbReference type="Proteomes" id="UP001302494"/>
    </source>
</evidence>
<comment type="similarity">
    <text evidence="2">In the C-terminal section; belongs to the Mrp/NBP35 ATP-binding proteins family.</text>
</comment>
<dbReference type="InterPro" id="IPR033756">
    <property type="entry name" value="YlxH/NBP35"/>
</dbReference>
<evidence type="ECO:0000256" key="2">
    <source>
        <dbReference type="ARBA" id="ARBA00008205"/>
    </source>
</evidence>
<keyword evidence="8 9" id="KW-0411">Iron-sulfur</keyword>
<comment type="similarity">
    <text evidence="1">In the N-terminal section; belongs to the MIP18 family.</text>
</comment>
<dbReference type="Pfam" id="PF10609">
    <property type="entry name" value="ParA"/>
    <property type="match status" value="1"/>
</dbReference>
<dbReference type="SUPFAM" id="SSF52540">
    <property type="entry name" value="P-loop containing nucleoside triphosphate hydrolases"/>
    <property type="match status" value="1"/>
</dbReference>
<dbReference type="CDD" id="cd02037">
    <property type="entry name" value="Mrp_NBP35"/>
    <property type="match status" value="1"/>
</dbReference>
<dbReference type="PANTHER" id="PTHR42961">
    <property type="entry name" value="IRON-SULFUR PROTEIN NUBPL"/>
    <property type="match status" value="1"/>
</dbReference>
<evidence type="ECO:0000256" key="6">
    <source>
        <dbReference type="ARBA" id="ARBA00022840"/>
    </source>
</evidence>
<comment type="function">
    <text evidence="9">Binds and transfers iron-sulfur (Fe-S) clusters to target apoproteins. Can hydrolyze ATP.</text>
</comment>
<keyword evidence="4 9" id="KW-0547">Nucleotide-binding</keyword>
<keyword evidence="5 9" id="KW-0378">Hydrolase</keyword>
<reference evidence="11 12" key="1">
    <citation type="submission" date="2023-01" db="EMBL/GenBank/DDBJ databases">
        <title>Cultivation and genomic characterization of new, ubiquitous marine nitrite-oxidizing bacteria from the Nitrospirales.</title>
        <authorList>
            <person name="Mueller A.J."/>
            <person name="Daebeler A."/>
            <person name="Herbold C.W."/>
            <person name="Kirkegaard R.H."/>
            <person name="Daims H."/>
        </authorList>
    </citation>
    <scope>NUCLEOTIDE SEQUENCE [LARGE SCALE GENOMIC DNA]</scope>
    <source>
        <strain evidence="11 12">DK</strain>
    </source>
</reference>
<dbReference type="GO" id="GO:0005524">
    <property type="term" value="F:ATP binding"/>
    <property type="evidence" value="ECO:0007669"/>
    <property type="project" value="UniProtKB-UniRule"/>
</dbReference>
<evidence type="ECO:0000256" key="8">
    <source>
        <dbReference type="ARBA" id="ARBA00023014"/>
    </source>
</evidence>
<name>A0AA96GJ88_9BACT</name>
<dbReference type="GO" id="GO:0140663">
    <property type="term" value="F:ATP-dependent FeS chaperone activity"/>
    <property type="evidence" value="ECO:0007669"/>
    <property type="project" value="InterPro"/>
</dbReference>
<keyword evidence="7 9" id="KW-0408">Iron</keyword>
<dbReference type="GO" id="GO:0016226">
    <property type="term" value="P:iron-sulfur cluster assembly"/>
    <property type="evidence" value="ECO:0007669"/>
    <property type="project" value="InterPro"/>
</dbReference>
<gene>
    <name evidence="11" type="ORF">PQG83_01380</name>
</gene>
<proteinExistence type="inferred from homology"/>
<keyword evidence="3 9" id="KW-0479">Metal-binding</keyword>
<feature type="region of interest" description="Disordered" evidence="10">
    <location>
        <begin position="1"/>
        <end position="25"/>
    </location>
</feature>
<evidence type="ECO:0000256" key="7">
    <source>
        <dbReference type="ARBA" id="ARBA00023004"/>
    </source>
</evidence>
<evidence type="ECO:0000313" key="11">
    <source>
        <dbReference type="EMBL" id="WNM62423.1"/>
    </source>
</evidence>
<dbReference type="Proteomes" id="UP001302494">
    <property type="component" value="Chromosome"/>
</dbReference>
<dbReference type="PROSITE" id="PS01215">
    <property type="entry name" value="MRP"/>
    <property type="match status" value="1"/>
</dbReference>
<sequence length="298" mass="31481">MAAEQNPAGPATPPNQPEGNPLPGVKHIIAVSSGKGGVGKSTVTVNLAVALKQQGYAVGLMDADVYGPNIPLMIGVSKEPGKDGDKILPAEGQGVKVISMGFFVPEDTPVVWRGPMVHSAIQQFFRDVVWGELDYLLIDLPPGTGDVPLTLSQLVPLTGAITVTTPQEVALQDVRKGMTMFKKVNVPLLGVIENMSYFVCGHCHERTEIFSTGGGERAAQKFEIPFLGRIPIDPAIREGGDKGTPIVSNDPSSPQAQAFLQIAKTLTDNVDQAEKGNGDAAPSVSSLLKKITDPLKKT</sequence>
<organism evidence="11 12">
    <name type="scientific">Candidatus Nitrospira neomarina</name>
    <dbReference type="NCBI Taxonomy" id="3020899"/>
    <lineage>
        <taxon>Bacteria</taxon>
        <taxon>Pseudomonadati</taxon>
        <taxon>Nitrospirota</taxon>
        <taxon>Nitrospiria</taxon>
        <taxon>Nitrospirales</taxon>
        <taxon>Nitrospiraceae</taxon>
        <taxon>Nitrospira</taxon>
    </lineage>
</organism>
<dbReference type="GO" id="GO:0051539">
    <property type="term" value="F:4 iron, 4 sulfur cluster binding"/>
    <property type="evidence" value="ECO:0007669"/>
    <property type="project" value="TreeGrafter"/>
</dbReference>
<evidence type="ECO:0000256" key="10">
    <source>
        <dbReference type="SAM" id="MobiDB-lite"/>
    </source>
</evidence>
<dbReference type="InterPro" id="IPR000808">
    <property type="entry name" value="Mrp-like_CS"/>
</dbReference>
<keyword evidence="6 9" id="KW-0067">ATP-binding</keyword>
<evidence type="ECO:0000256" key="3">
    <source>
        <dbReference type="ARBA" id="ARBA00022723"/>
    </source>
</evidence>
<accession>A0AA96GJ88</accession>
<comment type="subunit">
    <text evidence="9">Homodimer.</text>
</comment>
<dbReference type="PANTHER" id="PTHR42961:SF2">
    <property type="entry name" value="IRON-SULFUR PROTEIN NUBPL"/>
    <property type="match status" value="1"/>
</dbReference>
<evidence type="ECO:0000256" key="9">
    <source>
        <dbReference type="HAMAP-Rule" id="MF_02040"/>
    </source>
</evidence>
<evidence type="ECO:0000256" key="1">
    <source>
        <dbReference type="ARBA" id="ARBA00007352"/>
    </source>
</evidence>